<evidence type="ECO:0000313" key="3">
    <source>
        <dbReference type="Proteomes" id="UP001596138"/>
    </source>
</evidence>
<dbReference type="InterPro" id="IPR011009">
    <property type="entry name" value="Kinase-like_dom_sf"/>
</dbReference>
<name>A0ABW1T2L9_9ACTN</name>
<accession>A0ABW1T2L9</accession>
<dbReference type="Proteomes" id="UP001596138">
    <property type="component" value="Unassembled WGS sequence"/>
</dbReference>
<evidence type="ECO:0000313" key="2">
    <source>
        <dbReference type="EMBL" id="MFC6238978.1"/>
    </source>
</evidence>
<reference evidence="3" key="1">
    <citation type="journal article" date="2019" name="Int. J. Syst. Evol. Microbiol.">
        <title>The Global Catalogue of Microorganisms (GCM) 10K type strain sequencing project: providing services to taxonomists for standard genome sequencing and annotation.</title>
        <authorList>
            <consortium name="The Broad Institute Genomics Platform"/>
            <consortium name="The Broad Institute Genome Sequencing Center for Infectious Disease"/>
            <person name="Wu L."/>
            <person name="Ma J."/>
        </authorList>
    </citation>
    <scope>NUCLEOTIDE SEQUENCE [LARGE SCALE GENOMIC DNA]</scope>
    <source>
        <strain evidence="3">CGMCC 4.7317</strain>
    </source>
</reference>
<dbReference type="RefSeq" id="WP_386767650.1">
    <property type="nucleotide sequence ID" value="NZ_JBHSTI010000008.1"/>
</dbReference>
<sequence>MSTYLDVVADALRAGMPATDDPLDWSAPSAAVSDALPEGARILLVTPGFVESRHVVGLVLDRKGRLRSVLKVPRSVRDDHAVVHEATVLRRLSEAAPGLLGATPSVVACAMVGSRRVLLETPLVGQPLTHARARSDAGARASALAWIDGLPVTGERSGTDLLDTLLEPRLERLAALLPDGHALHGTIAATRDAVSPLRGRTLPTVFEHGDPAHPNILVLDGGSTTRVGLVDWELGLERGVVGHDLAQLLAFLAFSDAAVHGVAAERDVFVRDLVRPDGGARRVFAEHVARRADADLEPALFVLAWARAGLRILDRIVLSADEGTDALMAEVEVSRNVALWQEAAAPRG</sequence>
<dbReference type="SUPFAM" id="SSF56112">
    <property type="entry name" value="Protein kinase-like (PK-like)"/>
    <property type="match status" value="1"/>
</dbReference>
<feature type="domain" description="Aminoglycoside phosphotransferase" evidence="1">
    <location>
        <begin position="61"/>
        <end position="262"/>
    </location>
</feature>
<dbReference type="InterPro" id="IPR002575">
    <property type="entry name" value="Aminoglycoside_PTrfase"/>
</dbReference>
<evidence type="ECO:0000259" key="1">
    <source>
        <dbReference type="Pfam" id="PF01636"/>
    </source>
</evidence>
<comment type="caution">
    <text evidence="2">The sequence shown here is derived from an EMBL/GenBank/DDBJ whole genome shotgun (WGS) entry which is preliminary data.</text>
</comment>
<protein>
    <submittedName>
        <fullName evidence="2">Phosphotransferase</fullName>
    </submittedName>
</protein>
<gene>
    <name evidence="2" type="ORF">ACFQGU_13910</name>
</gene>
<dbReference type="Pfam" id="PF01636">
    <property type="entry name" value="APH"/>
    <property type="match status" value="1"/>
</dbReference>
<proteinExistence type="predicted"/>
<dbReference type="EMBL" id="JBHSTI010000008">
    <property type="protein sequence ID" value="MFC6238978.1"/>
    <property type="molecule type" value="Genomic_DNA"/>
</dbReference>
<keyword evidence="3" id="KW-1185">Reference proteome</keyword>
<organism evidence="2 3">
    <name type="scientific">Longivirga aurantiaca</name>
    <dbReference type="NCBI Taxonomy" id="1837743"/>
    <lineage>
        <taxon>Bacteria</taxon>
        <taxon>Bacillati</taxon>
        <taxon>Actinomycetota</taxon>
        <taxon>Actinomycetes</taxon>
        <taxon>Sporichthyales</taxon>
        <taxon>Sporichthyaceae</taxon>
        <taxon>Longivirga</taxon>
    </lineage>
</organism>